<dbReference type="HOGENOM" id="CLU_2925221_0_0_1"/>
<sequence>MKNDDEKRFFKFSWNRRFLVNYGVNYLELGELLIESRRISKSLDSKCYSILEVEKLSLAPY</sequence>
<evidence type="ECO:0000313" key="1">
    <source>
        <dbReference type="EnsemblMetazoa" id="MESCA008741-PA"/>
    </source>
</evidence>
<name>T1GY21_MEGSC</name>
<accession>T1GY21</accession>
<proteinExistence type="predicted"/>
<evidence type="ECO:0000313" key="2">
    <source>
        <dbReference type="Proteomes" id="UP000015102"/>
    </source>
</evidence>
<dbReference type="Proteomes" id="UP000015102">
    <property type="component" value="Unassembled WGS sequence"/>
</dbReference>
<dbReference type="EMBL" id="CAQQ02375838">
    <property type="status" value="NOT_ANNOTATED_CDS"/>
    <property type="molecule type" value="Genomic_DNA"/>
</dbReference>
<dbReference type="EnsemblMetazoa" id="MESCA008741-RA">
    <property type="protein sequence ID" value="MESCA008741-PA"/>
    <property type="gene ID" value="MESCA008741"/>
</dbReference>
<keyword evidence="2" id="KW-1185">Reference proteome</keyword>
<dbReference type="AlphaFoldDB" id="T1GY21"/>
<reference evidence="2" key="1">
    <citation type="submission" date="2013-02" db="EMBL/GenBank/DDBJ databases">
        <authorList>
            <person name="Hughes D."/>
        </authorList>
    </citation>
    <scope>NUCLEOTIDE SEQUENCE</scope>
    <source>
        <strain>Durham</strain>
        <strain evidence="2">NC isolate 2 -- Noor lab</strain>
    </source>
</reference>
<reference evidence="1" key="2">
    <citation type="submission" date="2015-06" db="UniProtKB">
        <authorList>
            <consortium name="EnsemblMetazoa"/>
        </authorList>
    </citation>
    <scope>IDENTIFICATION</scope>
</reference>
<protein>
    <submittedName>
        <fullName evidence="1">Uncharacterized protein</fullName>
    </submittedName>
</protein>
<dbReference type="EMBL" id="CAQQ02375837">
    <property type="status" value="NOT_ANNOTATED_CDS"/>
    <property type="molecule type" value="Genomic_DNA"/>
</dbReference>
<organism evidence="1 2">
    <name type="scientific">Megaselia scalaris</name>
    <name type="common">Humpbacked fly</name>
    <name type="synonym">Phora scalaris</name>
    <dbReference type="NCBI Taxonomy" id="36166"/>
    <lineage>
        <taxon>Eukaryota</taxon>
        <taxon>Metazoa</taxon>
        <taxon>Ecdysozoa</taxon>
        <taxon>Arthropoda</taxon>
        <taxon>Hexapoda</taxon>
        <taxon>Insecta</taxon>
        <taxon>Pterygota</taxon>
        <taxon>Neoptera</taxon>
        <taxon>Endopterygota</taxon>
        <taxon>Diptera</taxon>
        <taxon>Brachycera</taxon>
        <taxon>Muscomorpha</taxon>
        <taxon>Platypezoidea</taxon>
        <taxon>Phoridae</taxon>
        <taxon>Megaseliini</taxon>
        <taxon>Megaselia</taxon>
    </lineage>
</organism>